<dbReference type="Proteomes" id="UP000053989">
    <property type="component" value="Unassembled WGS sequence"/>
</dbReference>
<proteinExistence type="predicted"/>
<protein>
    <submittedName>
        <fullName evidence="1">Uncharacterized protein</fullName>
    </submittedName>
</protein>
<gene>
    <name evidence="1" type="ORF">SCLCIDRAFT_1209429</name>
</gene>
<dbReference type="HOGENOM" id="CLU_2528808_0_0_1"/>
<keyword evidence="2" id="KW-1185">Reference proteome</keyword>
<reference evidence="1 2" key="1">
    <citation type="submission" date="2014-04" db="EMBL/GenBank/DDBJ databases">
        <authorList>
            <consortium name="DOE Joint Genome Institute"/>
            <person name="Kuo A."/>
            <person name="Kohler A."/>
            <person name="Nagy L.G."/>
            <person name="Floudas D."/>
            <person name="Copeland A."/>
            <person name="Barry K.W."/>
            <person name="Cichocki N."/>
            <person name="Veneault-Fourrey C."/>
            <person name="LaButti K."/>
            <person name="Lindquist E.A."/>
            <person name="Lipzen A."/>
            <person name="Lundell T."/>
            <person name="Morin E."/>
            <person name="Murat C."/>
            <person name="Sun H."/>
            <person name="Tunlid A."/>
            <person name="Henrissat B."/>
            <person name="Grigoriev I.V."/>
            <person name="Hibbett D.S."/>
            <person name="Martin F."/>
            <person name="Nordberg H.P."/>
            <person name="Cantor M.N."/>
            <person name="Hua S.X."/>
        </authorList>
    </citation>
    <scope>NUCLEOTIDE SEQUENCE [LARGE SCALE GENOMIC DNA]</scope>
    <source>
        <strain evidence="1 2">Foug A</strain>
    </source>
</reference>
<evidence type="ECO:0000313" key="1">
    <source>
        <dbReference type="EMBL" id="KIM68053.1"/>
    </source>
</evidence>
<name>A0A0C3A325_9AGAM</name>
<accession>A0A0C3A325</accession>
<sequence>MSVAPYILYAMVLHLKEQNTLRKAEAGHGHRYSVNGEVEKNVSHHRHLPAVGSIILGYSVASAMRYCLRSFAYVSVEWVCLCLI</sequence>
<dbReference type="AlphaFoldDB" id="A0A0C3A325"/>
<reference evidence="2" key="2">
    <citation type="submission" date="2015-01" db="EMBL/GenBank/DDBJ databases">
        <title>Evolutionary Origins and Diversification of the Mycorrhizal Mutualists.</title>
        <authorList>
            <consortium name="DOE Joint Genome Institute"/>
            <consortium name="Mycorrhizal Genomics Consortium"/>
            <person name="Kohler A."/>
            <person name="Kuo A."/>
            <person name="Nagy L.G."/>
            <person name="Floudas D."/>
            <person name="Copeland A."/>
            <person name="Barry K.W."/>
            <person name="Cichocki N."/>
            <person name="Veneault-Fourrey C."/>
            <person name="LaButti K."/>
            <person name="Lindquist E.A."/>
            <person name="Lipzen A."/>
            <person name="Lundell T."/>
            <person name="Morin E."/>
            <person name="Murat C."/>
            <person name="Riley R."/>
            <person name="Ohm R."/>
            <person name="Sun H."/>
            <person name="Tunlid A."/>
            <person name="Henrissat B."/>
            <person name="Grigoriev I.V."/>
            <person name="Hibbett D.S."/>
            <person name="Martin F."/>
        </authorList>
    </citation>
    <scope>NUCLEOTIDE SEQUENCE [LARGE SCALE GENOMIC DNA]</scope>
    <source>
        <strain evidence="2">Foug A</strain>
    </source>
</reference>
<organism evidence="1 2">
    <name type="scientific">Scleroderma citrinum Foug A</name>
    <dbReference type="NCBI Taxonomy" id="1036808"/>
    <lineage>
        <taxon>Eukaryota</taxon>
        <taxon>Fungi</taxon>
        <taxon>Dikarya</taxon>
        <taxon>Basidiomycota</taxon>
        <taxon>Agaricomycotina</taxon>
        <taxon>Agaricomycetes</taxon>
        <taxon>Agaricomycetidae</taxon>
        <taxon>Boletales</taxon>
        <taxon>Sclerodermatineae</taxon>
        <taxon>Sclerodermataceae</taxon>
        <taxon>Scleroderma</taxon>
    </lineage>
</organism>
<dbReference type="EMBL" id="KN822010">
    <property type="protein sequence ID" value="KIM68053.1"/>
    <property type="molecule type" value="Genomic_DNA"/>
</dbReference>
<dbReference type="InParanoid" id="A0A0C3A325"/>
<evidence type="ECO:0000313" key="2">
    <source>
        <dbReference type="Proteomes" id="UP000053989"/>
    </source>
</evidence>